<comment type="caution">
    <text evidence="1">The sequence shown here is derived from an EMBL/GenBank/DDBJ whole genome shotgun (WGS) entry which is preliminary data.</text>
</comment>
<gene>
    <name evidence="1" type="ORF">FW778_09255</name>
</gene>
<protein>
    <submittedName>
        <fullName evidence="1">Uncharacterized protein</fullName>
    </submittedName>
</protein>
<dbReference type="EMBL" id="VYQF01000001">
    <property type="protein sequence ID" value="KAA9042183.1"/>
    <property type="molecule type" value="Genomic_DNA"/>
</dbReference>
<sequence>MKQKFLSTFMLFIIGLTMHGQTLQLWTWDTYRIKFKAPDNLVVQKNDATVYEATNKAMALDIYPRKGENLTYDGMKNAIIKWANDLDLSYNTENSAGDTQPIYLENINGYWGCAIDGSKTGFPATVMLIVNPDYPDLSFYIWISYSKEYYHDAVAVLKSFTPM</sequence>
<dbReference type="AlphaFoldDB" id="A0A5J5IPD6"/>
<proteinExistence type="predicted"/>
<evidence type="ECO:0000313" key="1">
    <source>
        <dbReference type="EMBL" id="KAA9042183.1"/>
    </source>
</evidence>
<reference evidence="1 2" key="1">
    <citation type="submission" date="2019-09" db="EMBL/GenBank/DDBJ databases">
        <title>Draft genome sequence of Ginsengibacter sp. BR5-29.</title>
        <authorList>
            <person name="Im W.-T."/>
        </authorList>
    </citation>
    <scope>NUCLEOTIDE SEQUENCE [LARGE SCALE GENOMIC DNA]</scope>
    <source>
        <strain evidence="1 2">BR5-29</strain>
    </source>
</reference>
<dbReference type="RefSeq" id="WP_150414312.1">
    <property type="nucleotide sequence ID" value="NZ_VYQF01000001.1"/>
</dbReference>
<keyword evidence="2" id="KW-1185">Reference proteome</keyword>
<dbReference type="Proteomes" id="UP000326903">
    <property type="component" value="Unassembled WGS sequence"/>
</dbReference>
<evidence type="ECO:0000313" key="2">
    <source>
        <dbReference type="Proteomes" id="UP000326903"/>
    </source>
</evidence>
<organism evidence="1 2">
    <name type="scientific">Ginsengibacter hankyongi</name>
    <dbReference type="NCBI Taxonomy" id="2607284"/>
    <lineage>
        <taxon>Bacteria</taxon>
        <taxon>Pseudomonadati</taxon>
        <taxon>Bacteroidota</taxon>
        <taxon>Chitinophagia</taxon>
        <taxon>Chitinophagales</taxon>
        <taxon>Chitinophagaceae</taxon>
        <taxon>Ginsengibacter</taxon>
    </lineage>
</organism>
<accession>A0A5J5IPD6</accession>
<name>A0A5J5IPD6_9BACT</name>